<dbReference type="Pfam" id="PF00460">
    <property type="entry name" value="Flg_bb_rod"/>
    <property type="match status" value="1"/>
</dbReference>
<dbReference type="InterPro" id="IPR001444">
    <property type="entry name" value="Flag_bb_rod_N"/>
</dbReference>
<feature type="domain" description="Flagellar hook protein FlgE D2" evidence="8">
    <location>
        <begin position="164"/>
        <end position="294"/>
    </location>
</feature>
<evidence type="ECO:0000259" key="9">
    <source>
        <dbReference type="Pfam" id="PF22692"/>
    </source>
</evidence>
<sequence length="413" mass="42203">MSFQQGLSGLNAASKNLDVIGHNVANSSTTGFKSSRTEFAEMVASAVVTSTGANSGIGVNVQTVSQQFLQGAINETGNSLDLAINGDGFFRVNLTDGTQAYTRAGNFQLDKAGNMVTADGASVMGYPIDPLTGLTSSTTLEAIKFPTGQPIPAKQSTQVTALLNLNARAANAAGDATATPPVPATPRATYGTSLEVYDSQGMPTPVTMYFEKAAGNTWNVYNSLDAAAAPVGQLVFDGAGKLVSGSPMAMTVASTNPNANGVNPVTNLNLTLDLSGVTQSVSDFSVSKLNHDGYAAGELNGITIGADGTIMANYSNGVTRAESQLALAKFSNSQGLAAIGGNNWVATGDSGPPVLGSAKSGSFGALVSGALESSNVDLTAELVNMMTAQRAYQANAQTIKTQDQVFSTLVNLR</sequence>
<dbReference type="RefSeq" id="WP_231043177.1">
    <property type="nucleotide sequence ID" value="NZ_CP106881.1"/>
</dbReference>
<evidence type="ECO:0000256" key="1">
    <source>
        <dbReference type="ARBA" id="ARBA00004117"/>
    </source>
</evidence>
<dbReference type="PANTHER" id="PTHR30435">
    <property type="entry name" value="FLAGELLAR PROTEIN"/>
    <property type="match status" value="1"/>
</dbReference>
<dbReference type="Proteomes" id="UP001162800">
    <property type="component" value="Chromosome"/>
</dbReference>
<evidence type="ECO:0000256" key="5">
    <source>
        <dbReference type="RuleBase" id="RU362116"/>
    </source>
</evidence>
<evidence type="ECO:0000259" key="6">
    <source>
        <dbReference type="Pfam" id="PF00460"/>
    </source>
</evidence>
<keyword evidence="11" id="KW-1185">Reference proteome</keyword>
<evidence type="ECO:0000256" key="3">
    <source>
        <dbReference type="ARBA" id="ARBA00019015"/>
    </source>
</evidence>
<organism evidence="10 11">
    <name type="scientific">Comamonas endophytica</name>
    <dbReference type="NCBI Taxonomy" id="2949090"/>
    <lineage>
        <taxon>Bacteria</taxon>
        <taxon>Pseudomonadati</taxon>
        <taxon>Pseudomonadota</taxon>
        <taxon>Betaproteobacteria</taxon>
        <taxon>Burkholderiales</taxon>
        <taxon>Comamonadaceae</taxon>
        <taxon>Comamonas</taxon>
    </lineage>
</organism>
<protein>
    <recommendedName>
        <fullName evidence="3 5">Flagellar hook protein FlgE</fullName>
    </recommendedName>
</protein>
<dbReference type="InterPro" id="IPR037925">
    <property type="entry name" value="FlgE/F/G-like"/>
</dbReference>
<keyword evidence="10" id="KW-0969">Cilium</keyword>
<dbReference type="Pfam" id="PF22692">
    <property type="entry name" value="LlgE_F_G_D1"/>
    <property type="match status" value="1"/>
</dbReference>
<dbReference type="InterPro" id="IPR011491">
    <property type="entry name" value="FlgE_D2"/>
</dbReference>
<gene>
    <name evidence="10" type="primary">flgE</name>
    <name evidence="10" type="ORF">M9799_06775</name>
</gene>
<dbReference type="InterPro" id="IPR037058">
    <property type="entry name" value="Falgellar_hook_FlgE_sf"/>
</dbReference>
<evidence type="ECO:0000256" key="4">
    <source>
        <dbReference type="ARBA" id="ARBA00023143"/>
    </source>
</evidence>
<dbReference type="InterPro" id="IPR020013">
    <property type="entry name" value="Flagellar_FlgE/F/G"/>
</dbReference>
<evidence type="ECO:0000256" key="2">
    <source>
        <dbReference type="ARBA" id="ARBA00009677"/>
    </source>
</evidence>
<keyword evidence="4 5" id="KW-0975">Bacterial flagellum</keyword>
<reference evidence="10" key="1">
    <citation type="submission" date="2022-09" db="EMBL/GenBank/DDBJ databases">
        <title>The complete genome of Acidovorax sp. 5MLIR.</title>
        <authorList>
            <person name="Liu L."/>
            <person name="Yue J."/>
            <person name="Yang F."/>
            <person name="Yuan J."/>
            <person name="Li L."/>
        </authorList>
    </citation>
    <scope>NUCLEOTIDE SEQUENCE</scope>
    <source>
        <strain evidence="10">5MLIR</strain>
    </source>
</reference>
<dbReference type="PANTHER" id="PTHR30435:SF1">
    <property type="entry name" value="FLAGELLAR HOOK PROTEIN FLGE"/>
    <property type="match status" value="1"/>
</dbReference>
<comment type="function">
    <text evidence="5">A flexible structure which links the flagellar filament to the drive apparatus in the basal body.</text>
</comment>
<feature type="domain" description="Flagellar basal-body/hook protein C-terminal" evidence="7">
    <location>
        <begin position="368"/>
        <end position="412"/>
    </location>
</feature>
<dbReference type="Gene3D" id="2.60.98.20">
    <property type="entry name" value="Flagellar hook protein FlgE"/>
    <property type="match status" value="1"/>
</dbReference>
<dbReference type="NCBIfam" id="TIGR03506">
    <property type="entry name" value="FlgEFG_subfam"/>
    <property type="match status" value="1"/>
</dbReference>
<keyword evidence="10" id="KW-0282">Flagellum</keyword>
<comment type="similarity">
    <text evidence="2 5">Belongs to the flagella basal body rod proteins family.</text>
</comment>
<proteinExistence type="inferred from homology"/>
<dbReference type="Pfam" id="PF06429">
    <property type="entry name" value="Flg_bbr_C"/>
    <property type="match status" value="1"/>
</dbReference>
<dbReference type="Pfam" id="PF07559">
    <property type="entry name" value="FlgE_D2"/>
    <property type="match status" value="1"/>
</dbReference>
<keyword evidence="10" id="KW-0966">Cell projection</keyword>
<evidence type="ECO:0000259" key="7">
    <source>
        <dbReference type="Pfam" id="PF06429"/>
    </source>
</evidence>
<dbReference type="InterPro" id="IPR010930">
    <property type="entry name" value="Flg_bb/hook_C_dom"/>
</dbReference>
<dbReference type="NCBIfam" id="NF004238">
    <property type="entry name" value="PRK05682.1-1"/>
    <property type="match status" value="1"/>
</dbReference>
<dbReference type="EMBL" id="CP106881">
    <property type="protein sequence ID" value="UYG52925.1"/>
    <property type="molecule type" value="Genomic_DNA"/>
</dbReference>
<accession>A0ABY6GCZ5</accession>
<evidence type="ECO:0000313" key="10">
    <source>
        <dbReference type="EMBL" id="UYG52925.1"/>
    </source>
</evidence>
<feature type="domain" description="Flagellar basal body rod protein N-terminal" evidence="6">
    <location>
        <begin position="6"/>
        <end position="33"/>
    </location>
</feature>
<dbReference type="SUPFAM" id="SSF117143">
    <property type="entry name" value="Flagellar hook protein flgE"/>
    <property type="match status" value="1"/>
</dbReference>
<comment type="subcellular location">
    <subcellularLocation>
        <location evidence="1 5">Bacterial flagellum basal body</location>
    </subcellularLocation>
</comment>
<feature type="domain" description="Flagellar hook protein FlgE/F/G-like D1" evidence="9">
    <location>
        <begin position="83"/>
        <end position="146"/>
    </location>
</feature>
<dbReference type="InterPro" id="IPR053967">
    <property type="entry name" value="LlgE_F_G-like_D1"/>
</dbReference>
<evidence type="ECO:0000313" key="11">
    <source>
        <dbReference type="Proteomes" id="UP001162800"/>
    </source>
</evidence>
<evidence type="ECO:0000259" key="8">
    <source>
        <dbReference type="Pfam" id="PF07559"/>
    </source>
</evidence>
<name>A0ABY6GCZ5_9BURK</name>